<evidence type="ECO:0008006" key="12">
    <source>
        <dbReference type="Google" id="ProtNLM"/>
    </source>
</evidence>
<feature type="transmembrane region" description="Helical" evidence="9">
    <location>
        <begin position="512"/>
        <end position="536"/>
    </location>
</feature>
<accession>A0A512D7P4</accession>
<dbReference type="GO" id="GO:0005886">
    <property type="term" value="C:plasma membrane"/>
    <property type="evidence" value="ECO:0007669"/>
    <property type="project" value="UniProtKB-SubCell"/>
</dbReference>
<dbReference type="EMBL" id="BJYY01000001">
    <property type="protein sequence ID" value="GEO32483.1"/>
    <property type="molecule type" value="Genomic_DNA"/>
</dbReference>
<dbReference type="GO" id="GO:0015648">
    <property type="term" value="F:lipid-linked peptidoglycan transporter activity"/>
    <property type="evidence" value="ECO:0007669"/>
    <property type="project" value="TreeGrafter"/>
</dbReference>
<evidence type="ECO:0000256" key="1">
    <source>
        <dbReference type="ARBA" id="ARBA00004651"/>
    </source>
</evidence>
<protein>
    <recommendedName>
        <fullName evidence="12">Lipid II flippase MurJ</fullName>
    </recommendedName>
</protein>
<evidence type="ECO:0000256" key="7">
    <source>
        <dbReference type="ARBA" id="ARBA00023136"/>
    </source>
</evidence>
<evidence type="ECO:0000256" key="2">
    <source>
        <dbReference type="ARBA" id="ARBA00022475"/>
    </source>
</evidence>
<dbReference type="GO" id="GO:0009252">
    <property type="term" value="P:peptidoglycan biosynthetic process"/>
    <property type="evidence" value="ECO:0007669"/>
    <property type="project" value="UniProtKB-KW"/>
</dbReference>
<evidence type="ECO:0000256" key="3">
    <source>
        <dbReference type="ARBA" id="ARBA00022692"/>
    </source>
</evidence>
<feature type="transmembrane region" description="Helical" evidence="9">
    <location>
        <begin position="415"/>
        <end position="438"/>
    </location>
</feature>
<keyword evidence="5" id="KW-0573">Peptidoglycan synthesis</keyword>
<feature type="transmembrane region" description="Helical" evidence="9">
    <location>
        <begin position="322"/>
        <end position="348"/>
    </location>
</feature>
<feature type="transmembrane region" description="Helical" evidence="9">
    <location>
        <begin position="165"/>
        <end position="191"/>
    </location>
</feature>
<proteinExistence type="predicted"/>
<dbReference type="InterPro" id="IPR004268">
    <property type="entry name" value="MurJ"/>
</dbReference>
<feature type="region of interest" description="Disordered" evidence="8">
    <location>
        <begin position="1"/>
        <end position="80"/>
    </location>
</feature>
<dbReference type="Pfam" id="PF03023">
    <property type="entry name" value="MurJ"/>
    <property type="match status" value="1"/>
</dbReference>
<gene>
    <name evidence="10" type="ORF">CAE01nite_02080</name>
</gene>
<keyword evidence="2" id="KW-1003">Cell membrane</keyword>
<feature type="transmembrane region" description="Helical" evidence="9">
    <location>
        <begin position="450"/>
        <end position="473"/>
    </location>
</feature>
<feature type="transmembrane region" description="Helical" evidence="9">
    <location>
        <begin position="99"/>
        <end position="119"/>
    </location>
</feature>
<feature type="transmembrane region" description="Helical" evidence="9">
    <location>
        <begin position="368"/>
        <end position="394"/>
    </location>
</feature>
<keyword evidence="11" id="KW-1185">Reference proteome</keyword>
<sequence length="632" mass="64227">MSTVPPTGATSGSTPGGASGQTSGGTSGGTPDGAPGGALPDGVSPATPTGTPTDGTSTGTGTGTGTGTDAGTGAAAPTERSGLGRGAAVMAAGTAVSRVLGIVRTAMLVAAVGSTGLAANSFDLANKLPNIAVMLLATGVLNAVLVPQVVRAYRHSDGQEYVNRVVTLGAALLLAVTVALTVGSAVLVRLYSDAASGPELRTLATAFALWCLPQVFFYGMYTLLGQVLNARGSFGPYMWAPVVNNVVAIAGLAVFLGLFGPFHADLAPADPAWWTPGRIALLGGTATLGVLAQAAVLVLPLRRIGFRYRPRWGLRGSGLRSAGRVAGWTFAALAVGQVGFLVATQVMTAADRTARELSGDGVVVAGNAVYTAAFGLYMLPHSLVTVSLLTALFTRLSGHAAHDDTSAVRADFSHGARTIGVFTLFATAVLAVLALPLLRVVLPPQSAAEAAATAPVVVALTLGVAALGTWSLCQRVFYAYEDARTLFWIQVVMAAVVAGGALASRALLDPRWWVTGIAAAMSLSHVVGTVLAVAGLRRRLHHLGTGRVLRLYVRAGLAAAVAAGVGWGVVHLVGALPPDGVPLPVGMLRSAGLCVGTGLVMTAVYLGLLRLMRVRELGDLAAPLLRRVRRGR</sequence>
<feature type="transmembrane region" description="Helical" evidence="9">
    <location>
        <begin position="590"/>
        <end position="608"/>
    </location>
</feature>
<dbReference type="GO" id="GO:0008360">
    <property type="term" value="P:regulation of cell shape"/>
    <property type="evidence" value="ECO:0007669"/>
    <property type="project" value="UniProtKB-KW"/>
</dbReference>
<evidence type="ECO:0000256" key="8">
    <source>
        <dbReference type="SAM" id="MobiDB-lite"/>
    </source>
</evidence>
<dbReference type="PANTHER" id="PTHR47019:SF1">
    <property type="entry name" value="LIPID II FLIPPASE MURJ"/>
    <property type="match status" value="1"/>
</dbReference>
<evidence type="ECO:0000256" key="4">
    <source>
        <dbReference type="ARBA" id="ARBA00022960"/>
    </source>
</evidence>
<dbReference type="Proteomes" id="UP000321181">
    <property type="component" value="Unassembled WGS sequence"/>
</dbReference>
<feature type="transmembrane region" description="Helical" evidence="9">
    <location>
        <begin position="131"/>
        <end position="153"/>
    </location>
</feature>
<comment type="caution">
    <text evidence="10">The sequence shown here is derived from an EMBL/GenBank/DDBJ whole genome shotgun (WGS) entry which is preliminary data.</text>
</comment>
<keyword evidence="3 9" id="KW-0812">Transmembrane</keyword>
<feature type="transmembrane region" description="Helical" evidence="9">
    <location>
        <begin position="279"/>
        <end position="301"/>
    </location>
</feature>
<feature type="compositionally biased region" description="Low complexity" evidence="8">
    <location>
        <begin position="1"/>
        <end position="13"/>
    </location>
</feature>
<keyword evidence="6 9" id="KW-1133">Transmembrane helix</keyword>
<evidence type="ECO:0000256" key="6">
    <source>
        <dbReference type="ARBA" id="ARBA00022989"/>
    </source>
</evidence>
<feature type="transmembrane region" description="Helical" evidence="9">
    <location>
        <begin position="548"/>
        <end position="570"/>
    </location>
</feature>
<dbReference type="GO" id="GO:0034204">
    <property type="term" value="P:lipid translocation"/>
    <property type="evidence" value="ECO:0007669"/>
    <property type="project" value="TreeGrafter"/>
</dbReference>
<evidence type="ECO:0000256" key="5">
    <source>
        <dbReference type="ARBA" id="ARBA00022984"/>
    </source>
</evidence>
<dbReference type="PANTHER" id="PTHR47019">
    <property type="entry name" value="LIPID II FLIPPASE MURJ"/>
    <property type="match status" value="1"/>
</dbReference>
<dbReference type="RefSeq" id="WP_246130927.1">
    <property type="nucleotide sequence ID" value="NZ_BAAARM010000001.1"/>
</dbReference>
<dbReference type="PRINTS" id="PR01806">
    <property type="entry name" value="VIRFACTRMVIN"/>
</dbReference>
<name>A0A512D7P4_9CELL</name>
<comment type="subcellular location">
    <subcellularLocation>
        <location evidence="1">Cell membrane</location>
        <topology evidence="1">Multi-pass membrane protein</topology>
    </subcellularLocation>
</comment>
<feature type="transmembrane region" description="Helical" evidence="9">
    <location>
        <begin position="485"/>
        <end position="506"/>
    </location>
</feature>
<feature type="compositionally biased region" description="Gly residues" evidence="8">
    <location>
        <begin position="58"/>
        <end position="70"/>
    </location>
</feature>
<reference evidence="10 11" key="1">
    <citation type="submission" date="2019-07" db="EMBL/GenBank/DDBJ databases">
        <title>Whole genome shotgun sequence of Cellulomonas aerilata NBRC 106308.</title>
        <authorList>
            <person name="Hosoyama A."/>
            <person name="Uohara A."/>
            <person name="Ohji S."/>
            <person name="Ichikawa N."/>
        </authorList>
    </citation>
    <scope>NUCLEOTIDE SEQUENCE [LARGE SCALE GENOMIC DNA]</scope>
    <source>
        <strain evidence="10 11">NBRC 106308</strain>
    </source>
</reference>
<dbReference type="AlphaFoldDB" id="A0A512D7P4"/>
<feature type="transmembrane region" description="Helical" evidence="9">
    <location>
        <begin position="203"/>
        <end position="224"/>
    </location>
</feature>
<organism evidence="10 11">
    <name type="scientific">Cellulomonas aerilata</name>
    <dbReference type="NCBI Taxonomy" id="515326"/>
    <lineage>
        <taxon>Bacteria</taxon>
        <taxon>Bacillati</taxon>
        <taxon>Actinomycetota</taxon>
        <taxon>Actinomycetes</taxon>
        <taxon>Micrococcales</taxon>
        <taxon>Cellulomonadaceae</taxon>
        <taxon>Cellulomonas</taxon>
    </lineage>
</organism>
<evidence type="ECO:0000313" key="10">
    <source>
        <dbReference type="EMBL" id="GEO32483.1"/>
    </source>
</evidence>
<keyword evidence="4" id="KW-0133">Cell shape</keyword>
<feature type="transmembrane region" description="Helical" evidence="9">
    <location>
        <begin position="236"/>
        <end position="259"/>
    </location>
</feature>
<dbReference type="InterPro" id="IPR051050">
    <property type="entry name" value="Lipid_II_flippase_MurJ/MviN"/>
</dbReference>
<evidence type="ECO:0000256" key="9">
    <source>
        <dbReference type="SAM" id="Phobius"/>
    </source>
</evidence>
<feature type="compositionally biased region" description="Low complexity" evidence="8">
    <location>
        <begin position="37"/>
        <end position="57"/>
    </location>
</feature>
<keyword evidence="7 9" id="KW-0472">Membrane</keyword>
<feature type="compositionally biased region" description="Gly residues" evidence="8">
    <location>
        <begin position="14"/>
        <end position="36"/>
    </location>
</feature>
<evidence type="ECO:0000313" key="11">
    <source>
        <dbReference type="Proteomes" id="UP000321181"/>
    </source>
</evidence>